<organism evidence="2 3">
    <name type="scientific">Protopolystoma xenopodis</name>
    <dbReference type="NCBI Taxonomy" id="117903"/>
    <lineage>
        <taxon>Eukaryota</taxon>
        <taxon>Metazoa</taxon>
        <taxon>Spiralia</taxon>
        <taxon>Lophotrochozoa</taxon>
        <taxon>Platyhelminthes</taxon>
        <taxon>Monogenea</taxon>
        <taxon>Polyopisthocotylea</taxon>
        <taxon>Polystomatidea</taxon>
        <taxon>Polystomatidae</taxon>
        <taxon>Protopolystoma</taxon>
    </lineage>
</organism>
<evidence type="ECO:0000313" key="2">
    <source>
        <dbReference type="EMBL" id="VEL38885.1"/>
    </source>
</evidence>
<protein>
    <submittedName>
        <fullName evidence="2">Uncharacterized protein</fullName>
    </submittedName>
</protein>
<keyword evidence="3" id="KW-1185">Reference proteome</keyword>
<feature type="compositionally biased region" description="Low complexity" evidence="1">
    <location>
        <begin position="238"/>
        <end position="251"/>
    </location>
</feature>
<evidence type="ECO:0000256" key="1">
    <source>
        <dbReference type="SAM" id="MobiDB-lite"/>
    </source>
</evidence>
<dbReference type="OrthoDB" id="10676690at2759"/>
<evidence type="ECO:0000313" key="3">
    <source>
        <dbReference type="Proteomes" id="UP000784294"/>
    </source>
</evidence>
<dbReference type="AlphaFoldDB" id="A0A448XKM5"/>
<feature type="non-terminal residue" evidence="2">
    <location>
        <position position="1"/>
    </location>
</feature>
<feature type="region of interest" description="Disordered" evidence="1">
    <location>
        <begin position="233"/>
        <end position="264"/>
    </location>
</feature>
<reference evidence="2" key="1">
    <citation type="submission" date="2018-11" db="EMBL/GenBank/DDBJ databases">
        <authorList>
            <consortium name="Pathogen Informatics"/>
        </authorList>
    </citation>
    <scope>NUCLEOTIDE SEQUENCE</scope>
</reference>
<sequence length="292" mass="33371">SICGSLEIEEASPQAIRRPKFAPRVVNTNDNFFEGSNVQGLPKRRDNPALLEMHEEITPVNTMNHRPGSTRRRVLPSKGEDIFEENKNDVKENFDKEERKHSIEITTDLEGERPMNHNEITWKGEKTLNERMERQENSEIKDRMPAIKDREVSENEFSLPENEQNELAQLCRGELDQDLGITTKHLVPDVKILASDEAPTKSPTSLKTSMNFPEQILTDAAEKKVNRCVQICRPNSPPEVSSSSSSINASSSDDEPSTTYKYQRRRSRAVLYHLSGRFDNKPKSKLPFKRVI</sequence>
<comment type="caution">
    <text evidence="2">The sequence shown here is derived from an EMBL/GenBank/DDBJ whole genome shotgun (WGS) entry which is preliminary data.</text>
</comment>
<gene>
    <name evidence="2" type="ORF">PXEA_LOCUS32325</name>
</gene>
<feature type="region of interest" description="Disordered" evidence="1">
    <location>
        <begin position="273"/>
        <end position="292"/>
    </location>
</feature>
<name>A0A448XKM5_9PLAT</name>
<accession>A0A448XKM5</accession>
<feature type="compositionally biased region" description="Basic residues" evidence="1">
    <location>
        <begin position="283"/>
        <end position="292"/>
    </location>
</feature>
<proteinExistence type="predicted"/>
<dbReference type="Proteomes" id="UP000784294">
    <property type="component" value="Unassembled WGS sequence"/>
</dbReference>
<dbReference type="EMBL" id="CAAALY010259358">
    <property type="protein sequence ID" value="VEL38885.1"/>
    <property type="molecule type" value="Genomic_DNA"/>
</dbReference>